<dbReference type="Proteomes" id="UP000886188">
    <property type="component" value="Unassembled WGS sequence"/>
</dbReference>
<dbReference type="PANTHER" id="PTHR38834:SF3">
    <property type="entry name" value="SOLUTE-BINDING PROTEIN FAMILY 3_N-TERMINAL DOMAIN-CONTAINING PROTEIN"/>
    <property type="match status" value="1"/>
</dbReference>
<evidence type="ECO:0000313" key="1">
    <source>
        <dbReference type="EMBL" id="HEA16221.1"/>
    </source>
</evidence>
<accession>A0A7V1GDT6</accession>
<dbReference type="RefSeq" id="WP_304181171.1">
    <property type="nucleotide sequence ID" value="NZ_DRGM01000077.1"/>
</dbReference>
<dbReference type="Gene3D" id="3.40.190.10">
    <property type="entry name" value="Periplasmic binding protein-like II"/>
    <property type="match status" value="2"/>
</dbReference>
<reference evidence="1" key="1">
    <citation type="journal article" date="2020" name="mSystems">
        <title>Genome- and Community-Level Interaction Insights into Carbon Utilization and Element Cycling Functions of Hydrothermarchaeota in Hydrothermal Sediment.</title>
        <authorList>
            <person name="Zhou Z."/>
            <person name="Liu Y."/>
            <person name="Xu W."/>
            <person name="Pan J."/>
            <person name="Luo Z.H."/>
            <person name="Li M."/>
        </authorList>
    </citation>
    <scope>NUCLEOTIDE SEQUENCE [LARGE SCALE GENOMIC DNA]</scope>
    <source>
        <strain evidence="1">HyVt-346</strain>
    </source>
</reference>
<dbReference type="EMBL" id="DRGM01000077">
    <property type="protein sequence ID" value="HEA16221.1"/>
    <property type="molecule type" value="Genomic_DNA"/>
</dbReference>
<dbReference type="SUPFAM" id="SSF53850">
    <property type="entry name" value="Periplasmic binding protein-like II"/>
    <property type="match status" value="1"/>
</dbReference>
<gene>
    <name evidence="1" type="ORF">ENH88_07200</name>
</gene>
<comment type="caution">
    <text evidence="1">The sequence shown here is derived from an EMBL/GenBank/DDBJ whole genome shotgun (WGS) entry which is preliminary data.</text>
</comment>
<dbReference type="AlphaFoldDB" id="A0A7V1GDT6"/>
<dbReference type="PANTHER" id="PTHR38834">
    <property type="entry name" value="PERIPLASMIC SUBSTRATE BINDING PROTEIN FAMILY 3"/>
    <property type="match status" value="1"/>
</dbReference>
<organism evidence="1">
    <name type="scientific">Pseudoalteromonas prydzensis</name>
    <dbReference type="NCBI Taxonomy" id="182141"/>
    <lineage>
        <taxon>Bacteria</taxon>
        <taxon>Pseudomonadati</taxon>
        <taxon>Pseudomonadota</taxon>
        <taxon>Gammaproteobacteria</taxon>
        <taxon>Alteromonadales</taxon>
        <taxon>Pseudoalteromonadaceae</taxon>
        <taxon>Pseudoalteromonas</taxon>
    </lineage>
</organism>
<proteinExistence type="predicted"/>
<protein>
    <submittedName>
        <fullName evidence="1">Transporter substrate-binding domain-containing protein</fullName>
    </submittedName>
</protein>
<name>A0A7V1GDT6_9GAMM</name>
<sequence length="230" mass="26452">MVGKWIYLVFIIFSGQCVAKLHIVTEHFPPAQYLNDKDQLTGHVADKVRKALEASSLDYSITVKSWTTAFNTALRDPQTCIFSVSRSPEREDQLLWIAELAQLHTYFYALNSKQINLQNLEQAKQYRIAVLKDNYSHQYLLSQGFEEGKNLLPIDSFDNIFKIVSSRKNSIDLVTLPKQRAEFEQRKHPVDDNLIPVLKLNVKQPSLYFACNKGIDNISKSELIRVFTSL</sequence>